<name>X1VMK6_9ZZZZ</name>
<proteinExistence type="predicted"/>
<comment type="caution">
    <text evidence="1">The sequence shown here is derived from an EMBL/GenBank/DDBJ whole genome shotgun (WGS) entry which is preliminary data.</text>
</comment>
<protein>
    <submittedName>
        <fullName evidence="1">Uncharacterized protein</fullName>
    </submittedName>
</protein>
<feature type="non-terminal residue" evidence="1">
    <location>
        <position position="1"/>
    </location>
</feature>
<feature type="non-terminal residue" evidence="1">
    <location>
        <position position="30"/>
    </location>
</feature>
<accession>X1VMK6</accession>
<organism evidence="1">
    <name type="scientific">marine sediment metagenome</name>
    <dbReference type="NCBI Taxonomy" id="412755"/>
    <lineage>
        <taxon>unclassified sequences</taxon>
        <taxon>metagenomes</taxon>
        <taxon>ecological metagenomes</taxon>
    </lineage>
</organism>
<reference evidence="1" key="1">
    <citation type="journal article" date="2014" name="Front. Microbiol.">
        <title>High frequency of phylogenetically diverse reductive dehalogenase-homologous genes in deep subseafloor sedimentary metagenomes.</title>
        <authorList>
            <person name="Kawai M."/>
            <person name="Futagami T."/>
            <person name="Toyoda A."/>
            <person name="Takaki Y."/>
            <person name="Nishi S."/>
            <person name="Hori S."/>
            <person name="Arai W."/>
            <person name="Tsubouchi T."/>
            <person name="Morono Y."/>
            <person name="Uchiyama I."/>
            <person name="Ito T."/>
            <person name="Fujiyama A."/>
            <person name="Inagaki F."/>
            <person name="Takami H."/>
        </authorList>
    </citation>
    <scope>NUCLEOTIDE SEQUENCE</scope>
    <source>
        <strain evidence="1">Expedition CK06-06</strain>
    </source>
</reference>
<dbReference type="EMBL" id="BARW01043579">
    <property type="protein sequence ID" value="GAJ20832.1"/>
    <property type="molecule type" value="Genomic_DNA"/>
</dbReference>
<evidence type="ECO:0000313" key="1">
    <source>
        <dbReference type="EMBL" id="GAJ20832.1"/>
    </source>
</evidence>
<sequence>GKESLGEWEEVDLSSIDMEDTREVGGAGLC</sequence>
<gene>
    <name evidence="1" type="ORF">S12H4_63704</name>
</gene>
<dbReference type="AlphaFoldDB" id="X1VMK6"/>